<keyword evidence="2" id="KW-1185">Reference proteome</keyword>
<dbReference type="Proteomes" id="UP000015103">
    <property type="component" value="Unassembled WGS sequence"/>
</dbReference>
<dbReference type="HOGENOM" id="CLU_2309431_0_0_1"/>
<name>T1HK31_RHOPR</name>
<organism evidence="1 2">
    <name type="scientific">Rhodnius prolixus</name>
    <name type="common">Triatomid bug</name>
    <dbReference type="NCBI Taxonomy" id="13249"/>
    <lineage>
        <taxon>Eukaryota</taxon>
        <taxon>Metazoa</taxon>
        <taxon>Ecdysozoa</taxon>
        <taxon>Arthropoda</taxon>
        <taxon>Hexapoda</taxon>
        <taxon>Insecta</taxon>
        <taxon>Pterygota</taxon>
        <taxon>Neoptera</taxon>
        <taxon>Paraneoptera</taxon>
        <taxon>Hemiptera</taxon>
        <taxon>Heteroptera</taxon>
        <taxon>Panheteroptera</taxon>
        <taxon>Cimicomorpha</taxon>
        <taxon>Reduviidae</taxon>
        <taxon>Triatominae</taxon>
        <taxon>Rhodnius</taxon>
    </lineage>
</organism>
<evidence type="ECO:0000313" key="2">
    <source>
        <dbReference type="Proteomes" id="UP000015103"/>
    </source>
</evidence>
<evidence type="ECO:0000313" key="1">
    <source>
        <dbReference type="EnsemblMetazoa" id="RPRC004404-PA"/>
    </source>
</evidence>
<dbReference type="AlphaFoldDB" id="T1HK31"/>
<dbReference type="EnsemblMetazoa" id="RPRC004404-RA">
    <property type="protein sequence ID" value="RPRC004404-PA"/>
    <property type="gene ID" value="RPRC004404"/>
</dbReference>
<protein>
    <submittedName>
        <fullName evidence="1">Uncharacterized protein</fullName>
    </submittedName>
</protein>
<dbReference type="InParanoid" id="T1HK31"/>
<dbReference type="EMBL" id="ACPB03024319">
    <property type="status" value="NOT_ANNOTATED_CDS"/>
    <property type="molecule type" value="Genomic_DNA"/>
</dbReference>
<proteinExistence type="predicted"/>
<sequence>MGEAVFGRLTLPLTEVWPCSNNNSNTTNINNRLYDNDENVERPNHQTSPSIIRPVNTITTTNIAASNECPLFEEDYVDEDVYGYCRESTSIVSQGNMNLW</sequence>
<accession>T1HK31</accession>
<dbReference type="VEuPathDB" id="VectorBase:RPRC004404"/>
<reference evidence="1" key="1">
    <citation type="submission" date="2015-05" db="UniProtKB">
        <authorList>
            <consortium name="EnsemblMetazoa"/>
        </authorList>
    </citation>
    <scope>IDENTIFICATION</scope>
</reference>